<keyword evidence="3" id="KW-1185">Reference proteome</keyword>
<keyword evidence="1" id="KW-0732">Signal</keyword>
<comment type="caution">
    <text evidence="2">The sequence shown here is derived from an EMBL/GenBank/DDBJ whole genome shotgun (WGS) entry which is preliminary data.</text>
</comment>
<reference evidence="2" key="1">
    <citation type="journal article" date="2023" name="PhytoFront">
        <title>Draft Genome Resources of Seven Strains of Tilletia horrida, Causal Agent of Kernel Smut of Rice.</title>
        <authorList>
            <person name="Khanal S."/>
            <person name="Antony Babu S."/>
            <person name="Zhou X.G."/>
        </authorList>
    </citation>
    <scope>NUCLEOTIDE SEQUENCE</scope>
    <source>
        <strain evidence="2">TX6</strain>
    </source>
</reference>
<name>A0AAN6JUK7_9BASI</name>
<evidence type="ECO:0000256" key="1">
    <source>
        <dbReference type="SAM" id="SignalP"/>
    </source>
</evidence>
<dbReference type="Proteomes" id="UP001176517">
    <property type="component" value="Unassembled WGS sequence"/>
</dbReference>
<feature type="signal peptide" evidence="1">
    <location>
        <begin position="1"/>
        <end position="20"/>
    </location>
</feature>
<dbReference type="EMBL" id="JAPDMZ010000059">
    <property type="protein sequence ID" value="KAK0552736.1"/>
    <property type="molecule type" value="Genomic_DNA"/>
</dbReference>
<organism evidence="2 3">
    <name type="scientific">Tilletia horrida</name>
    <dbReference type="NCBI Taxonomy" id="155126"/>
    <lineage>
        <taxon>Eukaryota</taxon>
        <taxon>Fungi</taxon>
        <taxon>Dikarya</taxon>
        <taxon>Basidiomycota</taxon>
        <taxon>Ustilaginomycotina</taxon>
        <taxon>Exobasidiomycetes</taxon>
        <taxon>Tilletiales</taxon>
        <taxon>Tilletiaceae</taxon>
        <taxon>Tilletia</taxon>
    </lineage>
</organism>
<evidence type="ECO:0000313" key="2">
    <source>
        <dbReference type="EMBL" id="KAK0552736.1"/>
    </source>
</evidence>
<sequence length="127" mass="13017">MNKNFVLLTFALLGTSAIHAAPVKTSATSPTEHSVTELGSNFDKLPIIVLGSETLERRTPTAAAVAEAGQAASTLAHEAEAAAPAAEAVVQKATAGWKYAVGGAFGGAVLDSFLHPFSFLSSLFGHH</sequence>
<protein>
    <submittedName>
        <fullName evidence="2">Uncharacterized protein</fullName>
    </submittedName>
</protein>
<gene>
    <name evidence="2" type="ORF">OC846_002799</name>
</gene>
<evidence type="ECO:0000313" key="3">
    <source>
        <dbReference type="Proteomes" id="UP001176517"/>
    </source>
</evidence>
<proteinExistence type="predicted"/>
<feature type="chain" id="PRO_5042825213" evidence="1">
    <location>
        <begin position="21"/>
        <end position="127"/>
    </location>
</feature>
<accession>A0AAN6JUK7</accession>
<dbReference type="AlphaFoldDB" id="A0AAN6JUK7"/>